<dbReference type="PANTHER" id="PTHR43798">
    <property type="entry name" value="MONOACYLGLYCEROL LIPASE"/>
    <property type="match status" value="1"/>
</dbReference>
<organism evidence="2 3">
    <name type="scientific">Phenylobacterium koreense</name>
    <dbReference type="NCBI Taxonomy" id="266125"/>
    <lineage>
        <taxon>Bacteria</taxon>
        <taxon>Pseudomonadati</taxon>
        <taxon>Pseudomonadota</taxon>
        <taxon>Alphaproteobacteria</taxon>
        <taxon>Caulobacterales</taxon>
        <taxon>Caulobacteraceae</taxon>
        <taxon>Phenylobacterium</taxon>
    </lineage>
</organism>
<evidence type="ECO:0000313" key="3">
    <source>
        <dbReference type="Proteomes" id="UP001549110"/>
    </source>
</evidence>
<gene>
    <name evidence="2" type="ORF">ABID41_003328</name>
</gene>
<comment type="caution">
    <text evidence="2">The sequence shown here is derived from an EMBL/GenBank/DDBJ whole genome shotgun (WGS) entry which is preliminary data.</text>
</comment>
<name>A0ABV2EMA2_9CAUL</name>
<dbReference type="Gene3D" id="3.40.50.1820">
    <property type="entry name" value="alpha/beta hydrolase"/>
    <property type="match status" value="1"/>
</dbReference>
<sequence length="291" mass="30789">MNELLLETGRGRKLHMVASGVGGPTAVLIPGGGMSAAFSAPLQARIAAFGRVCSYDRAGLGESDPAPQSLTFEDHARDLRDLLATAGEAGPFVLVAESFGGLVARAFARLFPGEVAGLVLVDSAGEQHVFASLDLLLASSRQQFAAVRLLRPLGLLGPLMSRGLPSSFDAQQRRRIARVVNRAQHWAAAMQEADAYLATPGDRRVAGGFGRLGDLPLTVIAHGKPFRGPHAPLEAGWREGQQRLAELSSRSRFVVAERCGHGIAQEDPDLVASEVRLMREPLAASAGPACY</sequence>
<protein>
    <submittedName>
        <fullName evidence="2">Pimeloyl-ACP methyl ester carboxylesterase</fullName>
    </submittedName>
</protein>
<dbReference type="RefSeq" id="WP_354298168.1">
    <property type="nucleotide sequence ID" value="NZ_JBEPLU010000003.1"/>
</dbReference>
<dbReference type="InterPro" id="IPR000073">
    <property type="entry name" value="AB_hydrolase_1"/>
</dbReference>
<reference evidence="2 3" key="1">
    <citation type="submission" date="2024-06" db="EMBL/GenBank/DDBJ databases">
        <title>Genomic Encyclopedia of Type Strains, Phase IV (KMG-IV): sequencing the most valuable type-strain genomes for metagenomic binning, comparative biology and taxonomic classification.</title>
        <authorList>
            <person name="Goeker M."/>
        </authorList>
    </citation>
    <scope>NUCLEOTIDE SEQUENCE [LARGE SCALE GENOMIC DNA]</scope>
    <source>
        <strain evidence="2 3">DSM 17809</strain>
    </source>
</reference>
<dbReference type="SUPFAM" id="SSF53474">
    <property type="entry name" value="alpha/beta-Hydrolases"/>
    <property type="match status" value="1"/>
</dbReference>
<feature type="domain" description="AB hydrolase-1" evidence="1">
    <location>
        <begin position="27"/>
        <end position="273"/>
    </location>
</feature>
<keyword evidence="3" id="KW-1185">Reference proteome</keyword>
<proteinExistence type="predicted"/>
<dbReference type="EMBL" id="JBEPLU010000003">
    <property type="protein sequence ID" value="MET3528189.1"/>
    <property type="molecule type" value="Genomic_DNA"/>
</dbReference>
<dbReference type="InterPro" id="IPR029058">
    <property type="entry name" value="AB_hydrolase_fold"/>
</dbReference>
<dbReference type="Pfam" id="PF12697">
    <property type="entry name" value="Abhydrolase_6"/>
    <property type="match status" value="1"/>
</dbReference>
<dbReference type="Proteomes" id="UP001549110">
    <property type="component" value="Unassembled WGS sequence"/>
</dbReference>
<evidence type="ECO:0000259" key="1">
    <source>
        <dbReference type="Pfam" id="PF12697"/>
    </source>
</evidence>
<evidence type="ECO:0000313" key="2">
    <source>
        <dbReference type="EMBL" id="MET3528189.1"/>
    </source>
</evidence>
<accession>A0ABV2EMA2</accession>
<dbReference type="InterPro" id="IPR050266">
    <property type="entry name" value="AB_hydrolase_sf"/>
</dbReference>